<sequence length="411" mass="46118">MPATDDMHLPIHTHPIPRSRLKGRRILFAVLIGITFVALISWRHQLHDRFLPSDVAKETVDKLNHLPLAEPTPTADPELPVSTATPLSNLGLDADDSYKIGSTSLPYYEASLEGFIDTAFPAGLKLRLMKQLELYLSTDPNTKLPARPKTIYQTNDVQTDSKNTRSWRALNDGYNYRFMNDDEADEWVRKKFGGSDIEWTWDHLPHIVMKTDFLRYLLLLVEGGVYSDIDTKCLKSISQWGSDPDVKGELRGGEQPGAVIGVEADVGNREDWHQWWSRPVQLVQWTIAFSPGHPILLDTIKRIHDKTKQAQDVLGGALQVIPNEYLADAVLEWTGPAIFTDATFRFLQIEDGIQWPELRGLKKPLRVGSVTILPVTGFSPGVGNFGAQGPDHAQAMVRHDFGGSWKPKHGH</sequence>
<dbReference type="InterPro" id="IPR007577">
    <property type="entry name" value="GlycoTrfase_DXD_sugar-bd_CS"/>
</dbReference>
<evidence type="ECO:0000256" key="3">
    <source>
        <dbReference type="SAM" id="Phobius"/>
    </source>
</evidence>
<dbReference type="Pfam" id="PF04488">
    <property type="entry name" value="Gly_transf_sug"/>
    <property type="match status" value="1"/>
</dbReference>
<dbReference type="GO" id="GO:0006487">
    <property type="term" value="P:protein N-linked glycosylation"/>
    <property type="evidence" value="ECO:0007669"/>
    <property type="project" value="TreeGrafter"/>
</dbReference>
<keyword evidence="3" id="KW-0472">Membrane</keyword>
<keyword evidence="3" id="KW-0812">Transmembrane</keyword>
<accession>A0A0C9VA80</accession>
<protein>
    <submittedName>
        <fullName evidence="4">Glycosyltransferase family 32 protein</fullName>
    </submittedName>
</protein>
<dbReference type="InterPro" id="IPR039367">
    <property type="entry name" value="Och1-like"/>
</dbReference>
<gene>
    <name evidence="4" type="ORF">M422DRAFT_69039</name>
</gene>
<evidence type="ECO:0000256" key="2">
    <source>
        <dbReference type="SAM" id="MobiDB-lite"/>
    </source>
</evidence>
<dbReference type="OrthoDB" id="409543at2759"/>
<dbReference type="GO" id="GO:0000136">
    <property type="term" value="C:mannan polymerase complex"/>
    <property type="evidence" value="ECO:0007669"/>
    <property type="project" value="TreeGrafter"/>
</dbReference>
<feature type="region of interest" description="Disordered" evidence="2">
    <location>
        <begin position="67"/>
        <end position="86"/>
    </location>
</feature>
<dbReference type="GO" id="GO:0000009">
    <property type="term" value="F:alpha-1,6-mannosyltransferase activity"/>
    <property type="evidence" value="ECO:0007669"/>
    <property type="project" value="InterPro"/>
</dbReference>
<evidence type="ECO:0000256" key="1">
    <source>
        <dbReference type="ARBA" id="ARBA00009003"/>
    </source>
</evidence>
<dbReference type="Gene3D" id="3.90.550.20">
    <property type="match status" value="1"/>
</dbReference>
<dbReference type="Proteomes" id="UP000054279">
    <property type="component" value="Unassembled WGS sequence"/>
</dbReference>
<proteinExistence type="inferred from homology"/>
<name>A0A0C9VA80_SPHS4</name>
<dbReference type="InterPro" id="IPR029044">
    <property type="entry name" value="Nucleotide-diphossugar_trans"/>
</dbReference>
<dbReference type="PANTHER" id="PTHR31834:SF1">
    <property type="entry name" value="INITIATION-SPECIFIC ALPHA-1,6-MANNOSYLTRANSFERASE"/>
    <property type="match status" value="1"/>
</dbReference>
<evidence type="ECO:0000313" key="5">
    <source>
        <dbReference type="Proteomes" id="UP000054279"/>
    </source>
</evidence>
<dbReference type="HOGENOM" id="CLU_022381_5_3_1"/>
<keyword evidence="4" id="KW-0808">Transferase</keyword>
<organism evidence="4 5">
    <name type="scientific">Sphaerobolus stellatus (strain SS14)</name>
    <dbReference type="NCBI Taxonomy" id="990650"/>
    <lineage>
        <taxon>Eukaryota</taxon>
        <taxon>Fungi</taxon>
        <taxon>Dikarya</taxon>
        <taxon>Basidiomycota</taxon>
        <taxon>Agaricomycotina</taxon>
        <taxon>Agaricomycetes</taxon>
        <taxon>Phallomycetidae</taxon>
        <taxon>Geastrales</taxon>
        <taxon>Sphaerobolaceae</taxon>
        <taxon>Sphaerobolus</taxon>
    </lineage>
</organism>
<dbReference type="SUPFAM" id="SSF53448">
    <property type="entry name" value="Nucleotide-diphospho-sugar transferases"/>
    <property type="match status" value="1"/>
</dbReference>
<keyword evidence="5" id="KW-1185">Reference proteome</keyword>
<comment type="similarity">
    <text evidence="1">Belongs to the glycosyltransferase 32 family.</text>
</comment>
<reference evidence="4 5" key="1">
    <citation type="submission" date="2014-06" db="EMBL/GenBank/DDBJ databases">
        <title>Evolutionary Origins and Diversification of the Mycorrhizal Mutualists.</title>
        <authorList>
            <consortium name="DOE Joint Genome Institute"/>
            <consortium name="Mycorrhizal Genomics Consortium"/>
            <person name="Kohler A."/>
            <person name="Kuo A."/>
            <person name="Nagy L.G."/>
            <person name="Floudas D."/>
            <person name="Copeland A."/>
            <person name="Barry K.W."/>
            <person name="Cichocki N."/>
            <person name="Veneault-Fourrey C."/>
            <person name="LaButti K."/>
            <person name="Lindquist E.A."/>
            <person name="Lipzen A."/>
            <person name="Lundell T."/>
            <person name="Morin E."/>
            <person name="Murat C."/>
            <person name="Riley R."/>
            <person name="Ohm R."/>
            <person name="Sun H."/>
            <person name="Tunlid A."/>
            <person name="Henrissat B."/>
            <person name="Grigoriev I.V."/>
            <person name="Hibbett D.S."/>
            <person name="Martin F."/>
        </authorList>
    </citation>
    <scope>NUCLEOTIDE SEQUENCE [LARGE SCALE GENOMIC DNA]</scope>
    <source>
        <strain evidence="4 5">SS14</strain>
    </source>
</reference>
<dbReference type="EMBL" id="KN837160">
    <property type="protein sequence ID" value="KIJ38412.1"/>
    <property type="molecule type" value="Genomic_DNA"/>
</dbReference>
<feature type="transmembrane region" description="Helical" evidence="3">
    <location>
        <begin position="26"/>
        <end position="42"/>
    </location>
</feature>
<keyword evidence="3" id="KW-1133">Transmembrane helix</keyword>
<dbReference type="PANTHER" id="PTHR31834">
    <property type="entry name" value="INITIATION-SPECIFIC ALPHA-1,6-MANNOSYLTRANSFERASE"/>
    <property type="match status" value="1"/>
</dbReference>
<evidence type="ECO:0000313" key="4">
    <source>
        <dbReference type="EMBL" id="KIJ38412.1"/>
    </source>
</evidence>
<dbReference type="AlphaFoldDB" id="A0A0C9VA80"/>